<evidence type="ECO:0000313" key="2">
    <source>
        <dbReference type="Proteomes" id="UP000068167"/>
    </source>
</evidence>
<name>A0A0K1S515_9CHRO</name>
<dbReference type="Proteomes" id="UP000068167">
    <property type="component" value="Chromosome"/>
</dbReference>
<organism evidence="1 2">
    <name type="scientific">Microcystis panniformis FACHB-1757</name>
    <dbReference type="NCBI Taxonomy" id="1638788"/>
    <lineage>
        <taxon>Bacteria</taxon>
        <taxon>Bacillati</taxon>
        <taxon>Cyanobacteriota</taxon>
        <taxon>Cyanophyceae</taxon>
        <taxon>Oscillatoriophycideae</taxon>
        <taxon>Chroococcales</taxon>
        <taxon>Microcystaceae</taxon>
        <taxon>Microcystis</taxon>
    </lineage>
</organism>
<dbReference type="AlphaFoldDB" id="A0A0K1S515"/>
<dbReference type="EMBL" id="CP011339">
    <property type="protein sequence ID" value="AKV69229.1"/>
    <property type="molecule type" value="Genomic_DNA"/>
</dbReference>
<gene>
    <name evidence="1" type="ORF">VL20_4296</name>
</gene>
<sequence length="41" mass="4551">MWKSYPISFINTRAKGLDFLGEVGSEGTGKCETMERKGLVN</sequence>
<proteinExistence type="predicted"/>
<protein>
    <submittedName>
        <fullName evidence="1">Uncharacterized protein</fullName>
    </submittedName>
</protein>
<dbReference type="PATRIC" id="fig|1638788.3.peg.4327"/>
<evidence type="ECO:0000313" key="1">
    <source>
        <dbReference type="EMBL" id="AKV69229.1"/>
    </source>
</evidence>
<reference evidence="1 2" key="1">
    <citation type="journal article" date="2016" name="Stand. Genomic Sci.">
        <title>Complete genome sequence and genomic characterization of Microcystis panniformis FACHB 1757 by third-generation sequencing.</title>
        <authorList>
            <person name="Zhang J.Y."/>
            <person name="Guan R."/>
            <person name="Zhang H.J."/>
            <person name="Li H."/>
            <person name="Xiao P."/>
            <person name="Yu G.L."/>
            <person name="Du L."/>
            <person name="Cao D.M."/>
            <person name="Zhu B.C."/>
            <person name="Li R.H."/>
            <person name="Lu Z.H."/>
        </authorList>
    </citation>
    <scope>NUCLEOTIDE SEQUENCE [LARGE SCALE GENOMIC DNA]</scope>
    <source>
        <strain evidence="1 2">FACHB-1757</strain>
    </source>
</reference>
<accession>A0A0K1S515</accession>
<keyword evidence="2" id="KW-1185">Reference proteome</keyword>
<dbReference type="KEGG" id="mpk:VL20_4296"/>